<keyword evidence="15" id="KW-1185">Reference proteome</keyword>
<dbReference type="InterPro" id="IPR015793">
    <property type="entry name" value="Pyrv_Knase_brl"/>
</dbReference>
<dbReference type="GeneID" id="94337328"/>
<dbReference type="GO" id="GO:0016301">
    <property type="term" value="F:kinase activity"/>
    <property type="evidence" value="ECO:0007669"/>
    <property type="project" value="UniProtKB-KW"/>
</dbReference>
<feature type="domain" description="Pyruvate kinase barrel" evidence="13">
    <location>
        <begin position="401"/>
        <end position="513"/>
    </location>
</feature>
<evidence type="ECO:0000256" key="8">
    <source>
        <dbReference type="ARBA" id="ARBA00022777"/>
    </source>
</evidence>
<dbReference type="InterPro" id="IPR040442">
    <property type="entry name" value="Pyrv_kinase-like_dom_sf"/>
</dbReference>
<dbReference type="InterPro" id="IPR011037">
    <property type="entry name" value="Pyrv_Knase-like_insert_dom_sf"/>
</dbReference>
<dbReference type="Gene3D" id="2.40.33.10">
    <property type="entry name" value="PK beta-barrel domain-like"/>
    <property type="match status" value="1"/>
</dbReference>
<dbReference type="KEGG" id="bdw:94337328"/>
<dbReference type="SUPFAM" id="SSF52935">
    <property type="entry name" value="PK C-terminal domain-like"/>
    <property type="match status" value="1"/>
</dbReference>
<dbReference type="AlphaFoldDB" id="A0AAD9UN17"/>
<evidence type="ECO:0000256" key="4">
    <source>
        <dbReference type="ARBA" id="ARBA00012142"/>
    </source>
</evidence>
<dbReference type="InterPro" id="IPR001697">
    <property type="entry name" value="Pyr_Knase"/>
</dbReference>
<dbReference type="SUPFAM" id="SSF51621">
    <property type="entry name" value="Phosphoenolpyruvate/pyruvate domain"/>
    <property type="match status" value="1"/>
</dbReference>
<gene>
    <name evidence="14" type="ORF">BdWA1_003031</name>
</gene>
<dbReference type="EMBL" id="JALLKP010000004">
    <property type="protein sequence ID" value="KAK2195355.1"/>
    <property type="molecule type" value="Genomic_DNA"/>
</dbReference>
<dbReference type="Gene3D" id="3.40.1380.20">
    <property type="entry name" value="Pyruvate kinase, C-terminal domain"/>
    <property type="match status" value="1"/>
</dbReference>
<dbReference type="GO" id="GO:0030955">
    <property type="term" value="F:potassium ion binding"/>
    <property type="evidence" value="ECO:0007669"/>
    <property type="project" value="InterPro"/>
</dbReference>
<evidence type="ECO:0000256" key="11">
    <source>
        <dbReference type="ARBA" id="ARBA00023152"/>
    </source>
</evidence>
<keyword evidence="12 14" id="KW-0670">Pyruvate</keyword>
<evidence type="ECO:0000256" key="5">
    <source>
        <dbReference type="ARBA" id="ARBA00022679"/>
    </source>
</evidence>
<keyword evidence="11" id="KW-0324">Glycolysis</keyword>
<evidence type="ECO:0000256" key="3">
    <source>
        <dbReference type="ARBA" id="ARBA00008663"/>
    </source>
</evidence>
<comment type="pathway">
    <text evidence="2">Carbohydrate degradation; glycolysis; pyruvate from D-glyceraldehyde 3-phosphate: step 5/5.</text>
</comment>
<dbReference type="Gene3D" id="3.20.20.60">
    <property type="entry name" value="Phosphoenolpyruvate-binding domains"/>
    <property type="match status" value="2"/>
</dbReference>
<keyword evidence="6" id="KW-0479">Metal-binding</keyword>
<dbReference type="Proteomes" id="UP001214638">
    <property type="component" value="Unassembled WGS sequence"/>
</dbReference>
<name>A0AAD9UN17_9APIC</name>
<evidence type="ECO:0000256" key="7">
    <source>
        <dbReference type="ARBA" id="ARBA00022741"/>
    </source>
</evidence>
<evidence type="ECO:0000256" key="9">
    <source>
        <dbReference type="ARBA" id="ARBA00022840"/>
    </source>
</evidence>
<keyword evidence="9" id="KW-0067">ATP-binding</keyword>
<dbReference type="EC" id="2.7.1.40" evidence="4"/>
<comment type="cofactor">
    <cofactor evidence="1">
        <name>K(+)</name>
        <dbReference type="ChEBI" id="CHEBI:29103"/>
    </cofactor>
</comment>
<feature type="domain" description="Pyruvate kinase barrel" evidence="13">
    <location>
        <begin position="110"/>
        <end position="341"/>
    </location>
</feature>
<evidence type="ECO:0000256" key="1">
    <source>
        <dbReference type="ARBA" id="ARBA00001958"/>
    </source>
</evidence>
<evidence type="ECO:0000256" key="12">
    <source>
        <dbReference type="ARBA" id="ARBA00023317"/>
    </source>
</evidence>
<dbReference type="Pfam" id="PF00224">
    <property type="entry name" value="PK"/>
    <property type="match status" value="2"/>
</dbReference>
<dbReference type="SUPFAM" id="SSF50800">
    <property type="entry name" value="PK beta-barrel domain-like"/>
    <property type="match status" value="1"/>
</dbReference>
<proteinExistence type="inferred from homology"/>
<dbReference type="InterPro" id="IPR036918">
    <property type="entry name" value="Pyrv_Knase_C_sf"/>
</dbReference>
<dbReference type="InterPro" id="IPR015813">
    <property type="entry name" value="Pyrv/PenolPyrv_kinase-like_dom"/>
</dbReference>
<evidence type="ECO:0000256" key="6">
    <source>
        <dbReference type="ARBA" id="ARBA00022723"/>
    </source>
</evidence>
<keyword evidence="7" id="KW-0547">Nucleotide-binding</keyword>
<keyword evidence="10" id="KW-0460">Magnesium</keyword>
<dbReference type="RefSeq" id="XP_067802198.1">
    <property type="nucleotide sequence ID" value="XM_067948047.1"/>
</dbReference>
<dbReference type="PANTHER" id="PTHR11817">
    <property type="entry name" value="PYRUVATE KINASE"/>
    <property type="match status" value="1"/>
</dbReference>
<sequence length="687" mass="77162">MCLSHTISRGCSLLGCRFFRHGGRRFTQSNLQPTRCTSAFLCRSTKQPENKYRPENTNYKFRNVRQNILEVTAPINKEDTVAFFCNVLSAVGNESFSPPEIPDGCPLTLTKQVATMGPSTSEYESIKSVLDAGVDVFRLNFSHGTRLSKLKTALKIRQMEMVKDSLAEAYGSTFSVNHKAILGDIQGPKLRIGRFSPNVDTPGVNIGNVNAEFVQLNRGDEFTFDTHDVAGTKYRVQLNYPDILRKLSVGNVITLDDGNLSMRVVSVNPSEPSVVTVVENDYVLSSRKGFAVPNVLLPVELLSKKDVMDATFCLGAGMDFLGVSFIQTAEDMHYVKNVLYDFYNSVHFQNLQARISSINLEEMEHDGEDEEIEGILEDYYTNFFLPKKEKLKTGSFAATVPIALIPKIEKQAALDDIHRILKISDGLMVARGDLGVETDITNLAVVQKRLIQICRIVYRKPCIVATQMLESMRTSPMPTRAEITDVSNAVYDGADAVMLSAESATGKYPEKTVRVQRQILFNVEHDPYFPLFQKVREMLVTGSLPQSIKENQVLCYEKVNRLLEQDIKEKEEWDRLHKGIASQCRDISQKIIEEKADALVVKDESNGALVQWISSLRQGIPIIVLTSNAQLSRRLNLVWCVKSHMLPTNAQPLEYAKDILRTYNVPIKKFIMVESADPENTTNVYTL</sequence>
<protein>
    <recommendedName>
        <fullName evidence="4">pyruvate kinase</fullName>
        <ecNumber evidence="4">2.7.1.40</ecNumber>
    </recommendedName>
</protein>
<accession>A0AAD9UN17</accession>
<evidence type="ECO:0000256" key="2">
    <source>
        <dbReference type="ARBA" id="ARBA00004997"/>
    </source>
</evidence>
<dbReference type="GO" id="GO:0005524">
    <property type="term" value="F:ATP binding"/>
    <property type="evidence" value="ECO:0007669"/>
    <property type="project" value="UniProtKB-KW"/>
</dbReference>
<keyword evidence="8 14" id="KW-0418">Kinase</keyword>
<evidence type="ECO:0000313" key="15">
    <source>
        <dbReference type="Proteomes" id="UP001214638"/>
    </source>
</evidence>
<comment type="caution">
    <text evidence="14">The sequence shown here is derived from an EMBL/GenBank/DDBJ whole genome shotgun (WGS) entry which is preliminary data.</text>
</comment>
<organism evidence="14 15">
    <name type="scientific">Babesia duncani</name>
    <dbReference type="NCBI Taxonomy" id="323732"/>
    <lineage>
        <taxon>Eukaryota</taxon>
        <taxon>Sar</taxon>
        <taxon>Alveolata</taxon>
        <taxon>Apicomplexa</taxon>
        <taxon>Aconoidasida</taxon>
        <taxon>Piroplasmida</taxon>
        <taxon>Babesiidae</taxon>
        <taxon>Babesia</taxon>
    </lineage>
</organism>
<dbReference type="GO" id="GO:0004743">
    <property type="term" value="F:pyruvate kinase activity"/>
    <property type="evidence" value="ECO:0007669"/>
    <property type="project" value="UniProtKB-EC"/>
</dbReference>
<comment type="similarity">
    <text evidence="3">Belongs to the pyruvate kinase family.</text>
</comment>
<keyword evidence="5" id="KW-0808">Transferase</keyword>
<evidence type="ECO:0000313" key="14">
    <source>
        <dbReference type="EMBL" id="KAK2195355.1"/>
    </source>
</evidence>
<dbReference type="InterPro" id="IPR015806">
    <property type="entry name" value="Pyrv_Knase_insert_dom_sf"/>
</dbReference>
<evidence type="ECO:0000259" key="13">
    <source>
        <dbReference type="Pfam" id="PF00224"/>
    </source>
</evidence>
<evidence type="ECO:0000256" key="10">
    <source>
        <dbReference type="ARBA" id="ARBA00022842"/>
    </source>
</evidence>
<dbReference type="GO" id="GO:0000287">
    <property type="term" value="F:magnesium ion binding"/>
    <property type="evidence" value="ECO:0007669"/>
    <property type="project" value="InterPro"/>
</dbReference>
<reference evidence="14" key="1">
    <citation type="journal article" date="2023" name="Nat. Microbiol.">
        <title>Babesia duncani multi-omics identifies virulence factors and drug targets.</title>
        <authorList>
            <person name="Singh P."/>
            <person name="Lonardi S."/>
            <person name="Liang Q."/>
            <person name="Vydyam P."/>
            <person name="Khabirova E."/>
            <person name="Fang T."/>
            <person name="Gihaz S."/>
            <person name="Thekkiniath J."/>
            <person name="Munshi M."/>
            <person name="Abel S."/>
            <person name="Ciampossin L."/>
            <person name="Batugedara G."/>
            <person name="Gupta M."/>
            <person name="Lu X.M."/>
            <person name="Lenz T."/>
            <person name="Chakravarty S."/>
            <person name="Cornillot E."/>
            <person name="Hu Y."/>
            <person name="Ma W."/>
            <person name="Gonzalez L.M."/>
            <person name="Sanchez S."/>
            <person name="Estrada K."/>
            <person name="Sanchez-Flores A."/>
            <person name="Montero E."/>
            <person name="Harb O.S."/>
            <person name="Le Roch K.G."/>
            <person name="Mamoun C.B."/>
        </authorList>
    </citation>
    <scope>NUCLEOTIDE SEQUENCE</scope>
    <source>
        <strain evidence="14">WA1</strain>
    </source>
</reference>